<comment type="caution">
    <text evidence="2">The sequence shown here is derived from an EMBL/GenBank/DDBJ whole genome shotgun (WGS) entry which is preliminary data.</text>
</comment>
<keyword evidence="1" id="KW-1133">Transmembrane helix</keyword>
<reference evidence="2" key="1">
    <citation type="journal article" date="2015" name="Nature">
        <title>Complex archaea that bridge the gap between prokaryotes and eukaryotes.</title>
        <authorList>
            <person name="Spang A."/>
            <person name="Saw J.H."/>
            <person name="Jorgensen S.L."/>
            <person name="Zaremba-Niedzwiedzka K."/>
            <person name="Martijn J."/>
            <person name="Lind A.E."/>
            <person name="van Eijk R."/>
            <person name="Schleper C."/>
            <person name="Guy L."/>
            <person name="Ettema T.J."/>
        </authorList>
    </citation>
    <scope>NUCLEOTIDE SEQUENCE</scope>
</reference>
<evidence type="ECO:0000256" key="1">
    <source>
        <dbReference type="SAM" id="Phobius"/>
    </source>
</evidence>
<organism evidence="2">
    <name type="scientific">marine sediment metagenome</name>
    <dbReference type="NCBI Taxonomy" id="412755"/>
    <lineage>
        <taxon>unclassified sequences</taxon>
        <taxon>metagenomes</taxon>
        <taxon>ecological metagenomes</taxon>
    </lineage>
</organism>
<proteinExistence type="predicted"/>
<evidence type="ECO:0000313" key="2">
    <source>
        <dbReference type="EMBL" id="KKL45109.1"/>
    </source>
</evidence>
<name>A0A0F9C7C6_9ZZZZ</name>
<gene>
    <name evidence="2" type="ORF">LCGC14_2358990</name>
</gene>
<protein>
    <submittedName>
        <fullName evidence="2">Uncharacterized protein</fullName>
    </submittedName>
</protein>
<keyword evidence="1" id="KW-0812">Transmembrane</keyword>
<sequence length="65" mass="7842">MVNNGLNISLSQFKRMKRIDRDEVMYQNLVHIRKAQGDSKFHRKFVYMWLFVLSSVLGLRRFLPI</sequence>
<keyword evidence="1" id="KW-0472">Membrane</keyword>
<feature type="transmembrane region" description="Helical" evidence="1">
    <location>
        <begin position="45"/>
        <end position="63"/>
    </location>
</feature>
<dbReference type="AlphaFoldDB" id="A0A0F9C7C6"/>
<dbReference type="EMBL" id="LAZR01034508">
    <property type="protein sequence ID" value="KKL45109.1"/>
    <property type="molecule type" value="Genomic_DNA"/>
</dbReference>
<accession>A0A0F9C7C6</accession>